<keyword evidence="2" id="KW-0808">Transferase</keyword>
<dbReference type="SUPFAM" id="SSF75217">
    <property type="entry name" value="alpha/beta knot"/>
    <property type="match status" value="1"/>
</dbReference>
<dbReference type="InterPro" id="IPR051259">
    <property type="entry name" value="rRNA_Methyltransferase"/>
</dbReference>
<accession>A0ABS9MQM5</accession>
<dbReference type="SUPFAM" id="SSF55315">
    <property type="entry name" value="L30e-like"/>
    <property type="match status" value="1"/>
</dbReference>
<proteinExistence type="predicted"/>
<comment type="caution">
    <text evidence="4">The sequence shown here is derived from an EMBL/GenBank/DDBJ whole genome shotgun (WGS) entry which is preliminary data.</text>
</comment>
<protein>
    <submittedName>
        <fullName evidence="4">RNA methyltransferase</fullName>
    </submittedName>
</protein>
<gene>
    <name evidence="4" type="ORF">MAF45_05595</name>
</gene>
<feature type="domain" description="tRNA/rRNA methyltransferase SpoU type" evidence="3">
    <location>
        <begin position="130"/>
        <end position="267"/>
    </location>
</feature>
<dbReference type="RefSeq" id="WP_237978574.1">
    <property type="nucleotide sequence ID" value="NZ_JAKNCT010000006.1"/>
</dbReference>
<dbReference type="GO" id="GO:0032259">
    <property type="term" value="P:methylation"/>
    <property type="evidence" value="ECO:0007669"/>
    <property type="project" value="UniProtKB-KW"/>
</dbReference>
<dbReference type="InterPro" id="IPR001537">
    <property type="entry name" value="SpoU_MeTrfase"/>
</dbReference>
<evidence type="ECO:0000313" key="5">
    <source>
        <dbReference type="Proteomes" id="UP001297600"/>
    </source>
</evidence>
<evidence type="ECO:0000313" key="4">
    <source>
        <dbReference type="EMBL" id="MCG5030918.1"/>
    </source>
</evidence>
<dbReference type="CDD" id="cd18095">
    <property type="entry name" value="SpoU-like_rRNA-MTase"/>
    <property type="match status" value="1"/>
</dbReference>
<reference evidence="4 5" key="1">
    <citation type="submission" date="2022-02" db="EMBL/GenBank/DDBJ databases">
        <title>Mesosutterella porci, a novel member of the family Sutterellaceae from pig feces.</title>
        <authorList>
            <person name="Wylensek D."/>
            <person name="Clavel T."/>
        </authorList>
    </citation>
    <scope>NUCLEOTIDE SEQUENCE [LARGE SCALE GENOMIC DNA]</scope>
    <source>
        <strain evidence="5">oilRF-744-wt-GAM-9</strain>
    </source>
</reference>
<evidence type="ECO:0000259" key="3">
    <source>
        <dbReference type="Pfam" id="PF00588"/>
    </source>
</evidence>
<dbReference type="Gene3D" id="3.40.1280.10">
    <property type="match status" value="1"/>
</dbReference>
<evidence type="ECO:0000256" key="1">
    <source>
        <dbReference type="ARBA" id="ARBA00022603"/>
    </source>
</evidence>
<dbReference type="Gene3D" id="3.30.1330.30">
    <property type="match status" value="1"/>
</dbReference>
<dbReference type="InterPro" id="IPR029028">
    <property type="entry name" value="Alpha/beta_knot_MTases"/>
</dbReference>
<dbReference type="PANTHER" id="PTHR43191">
    <property type="entry name" value="RRNA METHYLTRANSFERASE 3"/>
    <property type="match status" value="1"/>
</dbReference>
<sequence>MIRECSISITSEANERVKGWKKLAAQPRQIRRERVCLAEGLHIAMSARDASFPVNALILRDGQAAPEAEALVREITGAACRSGRRPPRIYLLAPAVYESIAPVEKGCGLMMELPLPPEPAAGDLRGLDALFLDGVQDPGNAGTLIRTAVASGVRVIAASPGTVELWSPKVLRSAMGAHFGACILENVKASELALRFAGRRIAADARGGLDLYDTEGWESGPVVWLMGAEGPGLSQQALAAAQLRLYIPIEPATESLNVAAAAAVCLFEQRRRRRFGANGARRG</sequence>
<dbReference type="InterPro" id="IPR029064">
    <property type="entry name" value="Ribosomal_eL30-like_sf"/>
</dbReference>
<dbReference type="EMBL" id="JAKNCT010000006">
    <property type="protein sequence ID" value="MCG5030918.1"/>
    <property type="molecule type" value="Genomic_DNA"/>
</dbReference>
<evidence type="ECO:0000256" key="2">
    <source>
        <dbReference type="ARBA" id="ARBA00022679"/>
    </source>
</evidence>
<organism evidence="4 5">
    <name type="scientific">Mesosutterella porci</name>
    <dbReference type="NCBI Taxonomy" id="2915351"/>
    <lineage>
        <taxon>Bacteria</taxon>
        <taxon>Pseudomonadati</taxon>
        <taxon>Pseudomonadota</taxon>
        <taxon>Betaproteobacteria</taxon>
        <taxon>Burkholderiales</taxon>
        <taxon>Sutterellaceae</taxon>
        <taxon>Mesosutterella</taxon>
    </lineage>
</organism>
<keyword evidence="5" id="KW-1185">Reference proteome</keyword>
<name>A0ABS9MQM5_9BURK</name>
<dbReference type="PANTHER" id="PTHR43191:SF2">
    <property type="entry name" value="RRNA METHYLTRANSFERASE 3, MITOCHONDRIAL"/>
    <property type="match status" value="1"/>
</dbReference>
<dbReference type="Pfam" id="PF00588">
    <property type="entry name" value="SpoU_methylase"/>
    <property type="match status" value="1"/>
</dbReference>
<keyword evidence="1 4" id="KW-0489">Methyltransferase</keyword>
<dbReference type="Proteomes" id="UP001297600">
    <property type="component" value="Unassembled WGS sequence"/>
</dbReference>
<dbReference type="InterPro" id="IPR029026">
    <property type="entry name" value="tRNA_m1G_MTases_N"/>
</dbReference>
<dbReference type="GO" id="GO:0008168">
    <property type="term" value="F:methyltransferase activity"/>
    <property type="evidence" value="ECO:0007669"/>
    <property type="project" value="UniProtKB-KW"/>
</dbReference>